<comment type="caution">
    <text evidence="2">The sequence shown here is derived from an EMBL/GenBank/DDBJ whole genome shotgun (WGS) entry which is preliminary data.</text>
</comment>
<name>A0A9P0ZVS2_CUSEU</name>
<organism evidence="2 3">
    <name type="scientific">Cuscuta europaea</name>
    <name type="common">European dodder</name>
    <dbReference type="NCBI Taxonomy" id="41803"/>
    <lineage>
        <taxon>Eukaryota</taxon>
        <taxon>Viridiplantae</taxon>
        <taxon>Streptophyta</taxon>
        <taxon>Embryophyta</taxon>
        <taxon>Tracheophyta</taxon>
        <taxon>Spermatophyta</taxon>
        <taxon>Magnoliopsida</taxon>
        <taxon>eudicotyledons</taxon>
        <taxon>Gunneridae</taxon>
        <taxon>Pentapetalae</taxon>
        <taxon>asterids</taxon>
        <taxon>lamiids</taxon>
        <taxon>Solanales</taxon>
        <taxon>Convolvulaceae</taxon>
        <taxon>Cuscuteae</taxon>
        <taxon>Cuscuta</taxon>
        <taxon>Cuscuta subgen. Cuscuta</taxon>
    </lineage>
</organism>
<feature type="transmembrane region" description="Helical" evidence="1">
    <location>
        <begin position="60"/>
        <end position="84"/>
    </location>
</feature>
<evidence type="ECO:0000313" key="3">
    <source>
        <dbReference type="Proteomes" id="UP001152484"/>
    </source>
</evidence>
<reference evidence="2" key="1">
    <citation type="submission" date="2022-07" db="EMBL/GenBank/DDBJ databases">
        <authorList>
            <person name="Macas J."/>
            <person name="Novak P."/>
            <person name="Neumann P."/>
        </authorList>
    </citation>
    <scope>NUCLEOTIDE SEQUENCE</scope>
</reference>
<dbReference type="AlphaFoldDB" id="A0A9P0ZVS2"/>
<feature type="transmembrane region" description="Helical" evidence="1">
    <location>
        <begin position="90"/>
        <end position="113"/>
    </location>
</feature>
<gene>
    <name evidence="2" type="ORF">CEURO_LOCUS19590</name>
</gene>
<accession>A0A9P0ZVS2</accession>
<evidence type="ECO:0000313" key="2">
    <source>
        <dbReference type="EMBL" id="CAH9112445.1"/>
    </source>
</evidence>
<proteinExistence type="predicted"/>
<dbReference type="EMBL" id="CAMAPE010000060">
    <property type="protein sequence ID" value="CAH9112445.1"/>
    <property type="molecule type" value="Genomic_DNA"/>
</dbReference>
<evidence type="ECO:0000256" key="1">
    <source>
        <dbReference type="SAM" id="Phobius"/>
    </source>
</evidence>
<keyword evidence="1" id="KW-0812">Transmembrane</keyword>
<keyword evidence="1" id="KW-0472">Membrane</keyword>
<keyword evidence="3" id="KW-1185">Reference proteome</keyword>
<sequence length="118" mass="11115">MGGSSGRCSGSGWGMSRVAVAALTRQQDGQSVVPGGGTAENFSAATMAGGRALTRIGGRAVTVTGVTMSGATAAAAAVAVPAAAMVVPEAAAAVSAAAVGSAVTEVLVAGILLNNKNK</sequence>
<dbReference type="Proteomes" id="UP001152484">
    <property type="component" value="Unassembled WGS sequence"/>
</dbReference>
<protein>
    <submittedName>
        <fullName evidence="2">Uncharacterized protein</fullName>
    </submittedName>
</protein>
<keyword evidence="1" id="KW-1133">Transmembrane helix</keyword>